<dbReference type="InParanoid" id="J9D229"/>
<evidence type="ECO:0000313" key="3">
    <source>
        <dbReference type="Proteomes" id="UP000003163"/>
    </source>
</evidence>
<dbReference type="EMBL" id="AFBI03000129">
    <property type="protein sequence ID" value="EJW01634.1"/>
    <property type="molecule type" value="Genomic_DNA"/>
</dbReference>
<dbReference type="InterPro" id="IPR009091">
    <property type="entry name" value="RCC1/BLIP-II"/>
</dbReference>
<proteinExistence type="predicted"/>
<feature type="repeat" description="RCC1" evidence="1">
    <location>
        <begin position="3"/>
        <end position="54"/>
    </location>
</feature>
<dbReference type="HOGENOM" id="CLU_132744_0_0_1"/>
<reference evidence="2 3" key="1">
    <citation type="submission" date="2011-08" db="EMBL/GenBank/DDBJ databases">
        <authorList>
            <person name="Liu Z.J."/>
            <person name="Shi F.L."/>
            <person name="Lu J.Q."/>
            <person name="Li M."/>
            <person name="Wang Z.L."/>
        </authorList>
    </citation>
    <scope>NUCLEOTIDE SEQUENCE [LARGE SCALE GENOMIC DNA]</scope>
    <source>
        <strain evidence="2 3">USNM 41457</strain>
    </source>
</reference>
<dbReference type="InterPro" id="IPR000408">
    <property type="entry name" value="Reg_chr_condens"/>
</dbReference>
<dbReference type="AlphaFoldDB" id="J9D229"/>
<dbReference type="OrthoDB" id="61110at2759"/>
<dbReference type="VEuPathDB" id="MicrosporidiaDB:EDEG_03821"/>
<dbReference type="PANTHER" id="PTHR45982">
    <property type="entry name" value="REGULATOR OF CHROMOSOME CONDENSATION"/>
    <property type="match status" value="1"/>
</dbReference>
<dbReference type="Proteomes" id="UP000003163">
    <property type="component" value="Unassembled WGS sequence"/>
</dbReference>
<dbReference type="PROSITE" id="PS50012">
    <property type="entry name" value="RCC1_3"/>
    <property type="match status" value="1"/>
</dbReference>
<evidence type="ECO:0000256" key="1">
    <source>
        <dbReference type="PROSITE-ProRule" id="PRU00235"/>
    </source>
</evidence>
<comment type="caution">
    <text evidence="2">The sequence shown here is derived from an EMBL/GenBank/DDBJ whole genome shotgun (WGS) entry which is preliminary data.</text>
</comment>
<dbReference type="SUPFAM" id="SSF50985">
    <property type="entry name" value="RCC1/BLIP-II"/>
    <property type="match status" value="1"/>
</dbReference>
<accession>J9D229</accession>
<reference evidence="3" key="2">
    <citation type="submission" date="2015-07" db="EMBL/GenBank/DDBJ databases">
        <title>Contrasting host-pathogen interactions and genome evolution in two generalist and specialist microsporidian pathogens of mosquitoes.</title>
        <authorList>
            <consortium name="The Broad Institute Genomics Platform"/>
            <consortium name="The Broad Institute Genome Sequencing Center for Infectious Disease"/>
            <person name="Cuomo C.A."/>
            <person name="Sanscrainte N.D."/>
            <person name="Goldberg J.M."/>
            <person name="Heiman D."/>
            <person name="Young S."/>
            <person name="Zeng Q."/>
            <person name="Becnel J.J."/>
            <person name="Birren B.W."/>
        </authorList>
    </citation>
    <scope>NUCLEOTIDE SEQUENCE [LARGE SCALE GENOMIC DNA]</scope>
    <source>
        <strain evidence="3">USNM 41457</strain>
    </source>
</reference>
<organism evidence="2 3">
    <name type="scientific">Edhazardia aedis (strain USNM 41457)</name>
    <name type="common">Microsporidian parasite</name>
    <dbReference type="NCBI Taxonomy" id="1003232"/>
    <lineage>
        <taxon>Eukaryota</taxon>
        <taxon>Fungi</taxon>
        <taxon>Fungi incertae sedis</taxon>
        <taxon>Microsporidia</taxon>
        <taxon>Edhazardia</taxon>
    </lineage>
</organism>
<gene>
    <name evidence="2" type="ORF">EDEG_03821</name>
</gene>
<dbReference type="Pfam" id="PF00415">
    <property type="entry name" value="RCC1"/>
    <property type="match status" value="1"/>
</dbReference>
<keyword evidence="3" id="KW-1185">Reference proteome</keyword>
<dbReference type="Gene3D" id="2.130.10.30">
    <property type="entry name" value="Regulator of chromosome condensation 1/beta-lactamase-inhibitor protein II"/>
    <property type="match status" value="1"/>
</dbReference>
<evidence type="ECO:0000313" key="2">
    <source>
        <dbReference type="EMBL" id="EJW01634.1"/>
    </source>
</evidence>
<dbReference type="PANTHER" id="PTHR45982:SF1">
    <property type="entry name" value="REGULATOR OF CHROMOSOME CONDENSATION"/>
    <property type="match status" value="1"/>
</dbReference>
<sequence length="110" mass="11710">MSNNVYVFGSNLGSQLGSSDHDDSYKPILSSAFSNQNVQSVVGGSLHAIALVNKKIYTWVCSDEFALGREGDEDKILEVVLQTRTKSELVGKGAGASHSACLLENGNVYA</sequence>
<dbReference type="InterPro" id="IPR051553">
    <property type="entry name" value="Ran_GTPase-activating"/>
</dbReference>
<name>J9D229_EDHAE</name>
<protein>
    <submittedName>
        <fullName evidence="2">Uncharacterized protein</fullName>
    </submittedName>
</protein>
<dbReference type="STRING" id="1003232.J9D229"/>